<accession>A0A0F4XFV8</accession>
<dbReference type="PATRIC" id="fig|132476.4.peg.5375"/>
<comment type="caution">
    <text evidence="2">The sequence shown here is derived from an EMBL/GenBank/DDBJ whole genome shotgun (WGS) entry which is preliminary data.</text>
</comment>
<dbReference type="Proteomes" id="UP000033662">
    <property type="component" value="Unassembled WGS sequence"/>
</dbReference>
<evidence type="ECO:0000313" key="2">
    <source>
        <dbReference type="EMBL" id="KKA04103.1"/>
    </source>
</evidence>
<dbReference type="Pfam" id="PF13503">
    <property type="entry name" value="DUF4123"/>
    <property type="match status" value="1"/>
</dbReference>
<protein>
    <recommendedName>
        <fullName evidence="1">DUF4123 domain-containing protein</fullName>
    </recommendedName>
</protein>
<dbReference type="AlphaFoldDB" id="A0A0F4XFV8"/>
<dbReference type="EMBL" id="JZXC01000049">
    <property type="protein sequence ID" value="KKA04103.1"/>
    <property type="molecule type" value="Genomic_DNA"/>
</dbReference>
<proteinExistence type="predicted"/>
<sequence>MTRSLPHQWLIEQQRLGHTLCVVLDSEHEHHTRQALLKNSRPDQYLSMYGQTLVADLADAGPFVFSFDRPGDEHINELLNRPDSHWGWLASLPKGGLPTLVEHWRERLIIGERPHQALYRFHDNRVLARALKHLPVEAYPAYLGPALSVCYWQGTCWASTYNPAPGEYSLPESPLWLQVPVTPQQAKQTRFLNARRFLLAEHVQAFATLAEQQDPDAWLRVTLDQAEIWHWQAPEQVEFLLTQHLQAPAQALAPHWQVRSAECPDEHFERVRLMAAFWQGDTPS</sequence>
<gene>
    <name evidence="2" type="ORF">VP02_29690</name>
</gene>
<evidence type="ECO:0000259" key="1">
    <source>
        <dbReference type="Pfam" id="PF13503"/>
    </source>
</evidence>
<dbReference type="OrthoDB" id="6980020at2"/>
<reference evidence="2 3" key="1">
    <citation type="submission" date="2015-03" db="EMBL/GenBank/DDBJ databases">
        <title>Pseudomonas fluorescens 1855-344 Genome sequencing and assembly.</title>
        <authorList>
            <person name="Eng W.W.H."/>
            <person name="Gan H.M."/>
            <person name="Savka M.A."/>
        </authorList>
    </citation>
    <scope>NUCLEOTIDE SEQUENCE [LARGE SCALE GENOMIC DNA]</scope>
    <source>
        <strain evidence="2 3">1855-344</strain>
    </source>
</reference>
<feature type="domain" description="DUF4123" evidence="1">
    <location>
        <begin position="22"/>
        <end position="136"/>
    </location>
</feature>
<organism evidence="2 3">
    <name type="scientific">Pseudomonas kilonensis</name>
    <dbReference type="NCBI Taxonomy" id="132476"/>
    <lineage>
        <taxon>Bacteria</taxon>
        <taxon>Pseudomonadati</taxon>
        <taxon>Pseudomonadota</taxon>
        <taxon>Gammaproteobacteria</taxon>
        <taxon>Pseudomonadales</taxon>
        <taxon>Pseudomonadaceae</taxon>
        <taxon>Pseudomonas</taxon>
    </lineage>
</organism>
<dbReference type="InterPro" id="IPR025391">
    <property type="entry name" value="DUF4123"/>
</dbReference>
<name>A0A0F4XFV8_9PSED</name>
<evidence type="ECO:0000313" key="3">
    <source>
        <dbReference type="Proteomes" id="UP000033662"/>
    </source>
</evidence>